<evidence type="ECO:0000313" key="3">
    <source>
        <dbReference type="Proteomes" id="UP000635606"/>
    </source>
</evidence>
<dbReference type="NCBIfam" id="TIGR04222">
    <property type="entry name" value="near_uncomplex"/>
    <property type="match status" value="1"/>
</dbReference>
<accession>A0A8J3ZSQ2</accession>
<evidence type="ECO:0000313" key="2">
    <source>
        <dbReference type="EMBL" id="GIJ69016.1"/>
    </source>
</evidence>
<keyword evidence="1" id="KW-0812">Transmembrane</keyword>
<name>A0A8J3ZSQ2_9ACTN</name>
<dbReference type="InterPro" id="IPR026467">
    <property type="entry name" value="Ser/Gly_Cys_C_dom"/>
</dbReference>
<gene>
    <name evidence="2" type="ORF">Voc01_039330</name>
</gene>
<dbReference type="EMBL" id="BOPH01000053">
    <property type="protein sequence ID" value="GIJ69016.1"/>
    <property type="molecule type" value="Genomic_DNA"/>
</dbReference>
<organism evidence="2 3">
    <name type="scientific">Virgisporangium ochraceum</name>
    <dbReference type="NCBI Taxonomy" id="65505"/>
    <lineage>
        <taxon>Bacteria</taxon>
        <taxon>Bacillati</taxon>
        <taxon>Actinomycetota</taxon>
        <taxon>Actinomycetes</taxon>
        <taxon>Micromonosporales</taxon>
        <taxon>Micromonosporaceae</taxon>
        <taxon>Virgisporangium</taxon>
    </lineage>
</organism>
<comment type="caution">
    <text evidence="2">The sequence shown here is derived from an EMBL/GenBank/DDBJ whole genome shotgun (WGS) entry which is preliminary data.</text>
</comment>
<evidence type="ECO:0000256" key="1">
    <source>
        <dbReference type="SAM" id="Phobius"/>
    </source>
</evidence>
<dbReference type="Proteomes" id="UP000635606">
    <property type="component" value="Unassembled WGS sequence"/>
</dbReference>
<keyword evidence="1" id="KW-0472">Membrane</keyword>
<keyword evidence="3" id="KW-1185">Reference proteome</keyword>
<dbReference type="RefSeq" id="WP_203928944.1">
    <property type="nucleotide sequence ID" value="NZ_BOPH01000053.1"/>
</dbReference>
<sequence>MDWPVVLTYLGFTLLAILFARSGFRLLESPAAAAGEPDPHQMAFLVGGRRHAADAALGALRMVGAVGLDPSGGLVVSGDPPAGSTPLERAVHAAVERGAAVGYVVHDSAVSAELDRLESEVVRAGWHVSPVVRETVRAKAAVLAFVAVAGFCLFVSVLAVDVSRAVLFLVLPVTMVVLATRLFQVPALTPAGRAALDEALRVHGHLAPDQRPAWATYGVRDAVLAIALFGTVSLWMVDPAFATALRVPEPAAESPATGACGAGCGGCGGCGG</sequence>
<evidence type="ECO:0008006" key="4">
    <source>
        <dbReference type="Google" id="ProtNLM"/>
    </source>
</evidence>
<proteinExistence type="predicted"/>
<keyword evidence="1" id="KW-1133">Transmembrane helix</keyword>
<feature type="transmembrane region" description="Helical" evidence="1">
    <location>
        <begin position="140"/>
        <end position="159"/>
    </location>
</feature>
<protein>
    <recommendedName>
        <fullName evidence="4">TIGR04222 domain-containing membrane protein</fullName>
    </recommendedName>
</protein>
<feature type="transmembrane region" description="Helical" evidence="1">
    <location>
        <begin position="165"/>
        <end position="183"/>
    </location>
</feature>
<reference evidence="2" key="1">
    <citation type="submission" date="2021-01" db="EMBL/GenBank/DDBJ databases">
        <title>Whole genome shotgun sequence of Virgisporangium ochraceum NBRC 16418.</title>
        <authorList>
            <person name="Komaki H."/>
            <person name="Tamura T."/>
        </authorList>
    </citation>
    <scope>NUCLEOTIDE SEQUENCE</scope>
    <source>
        <strain evidence="2">NBRC 16418</strain>
    </source>
</reference>
<dbReference type="AlphaFoldDB" id="A0A8J3ZSQ2"/>
<feature type="transmembrane region" description="Helical" evidence="1">
    <location>
        <begin position="6"/>
        <end position="24"/>
    </location>
</feature>